<dbReference type="InterPro" id="IPR014718">
    <property type="entry name" value="GH-type_carb-bd"/>
</dbReference>
<dbReference type="GO" id="GO:0033499">
    <property type="term" value="P:galactose catabolic process via UDP-galactose, Leloir pathway"/>
    <property type="evidence" value="ECO:0007669"/>
    <property type="project" value="TreeGrafter"/>
</dbReference>
<gene>
    <name evidence="5" type="ORF">SAMN05444370_101201</name>
</gene>
<accession>A0A1H3VM32</accession>
<dbReference type="Pfam" id="PF01263">
    <property type="entry name" value="Aldose_epim"/>
    <property type="match status" value="1"/>
</dbReference>
<evidence type="ECO:0000313" key="5">
    <source>
        <dbReference type="EMBL" id="SDZ75863.1"/>
    </source>
</evidence>
<dbReference type="STRING" id="89524.SAMN05444370_101201"/>
<feature type="region of interest" description="Disordered" evidence="4">
    <location>
        <begin position="329"/>
        <end position="353"/>
    </location>
</feature>
<dbReference type="RefSeq" id="WP_175478702.1">
    <property type="nucleotide sequence ID" value="NZ_FNQM01000001.1"/>
</dbReference>
<dbReference type="GO" id="GO:0030246">
    <property type="term" value="F:carbohydrate binding"/>
    <property type="evidence" value="ECO:0007669"/>
    <property type="project" value="InterPro"/>
</dbReference>
<dbReference type="GO" id="GO:0004034">
    <property type="term" value="F:aldose 1-epimerase activity"/>
    <property type="evidence" value="ECO:0007669"/>
    <property type="project" value="TreeGrafter"/>
</dbReference>
<organism evidence="5 6">
    <name type="scientific">Rubrimonas cliftonensis</name>
    <dbReference type="NCBI Taxonomy" id="89524"/>
    <lineage>
        <taxon>Bacteria</taxon>
        <taxon>Pseudomonadati</taxon>
        <taxon>Pseudomonadota</taxon>
        <taxon>Alphaproteobacteria</taxon>
        <taxon>Rhodobacterales</taxon>
        <taxon>Paracoccaceae</taxon>
        <taxon>Rubrimonas</taxon>
    </lineage>
</organism>
<dbReference type="InterPro" id="IPR047215">
    <property type="entry name" value="Galactose_mutarotase-like"/>
</dbReference>
<evidence type="ECO:0000256" key="1">
    <source>
        <dbReference type="ARBA" id="ARBA00006206"/>
    </source>
</evidence>
<dbReference type="GO" id="GO:0006006">
    <property type="term" value="P:glucose metabolic process"/>
    <property type="evidence" value="ECO:0007669"/>
    <property type="project" value="TreeGrafter"/>
</dbReference>
<proteinExistence type="inferred from homology"/>
<dbReference type="Proteomes" id="UP000198703">
    <property type="component" value="Unassembled WGS sequence"/>
</dbReference>
<comment type="similarity">
    <text evidence="1">Belongs to the aldose epimerase family.</text>
</comment>
<sequence length="353" mass="37137">MTAHMIDHGDGLMEARLEHGDALASILNLGCVLRDWRAPLGGRLAPAVLGYADPRAYRGDGRWFGAVVGRVANRIAHGRFRLEGRDHALPLNDGPHHLHGGPDGLSRRLWAMETDDAASAVRLSLVSPDGDQGYPGALALSVDIALGRDGLTYAMAAEADRPTPVNLAQHAYYNLGPGDVRRHVLRVDAAAYTPTGADLIPTGEVAPVAGTRFDFRRPRALAEADPEGAGHDVNLALDPARDTGEPAAEAWAPGGLRLRLWTDQPGLQVYDGAGIGEVAGGLDGARHSAFGGLCLEAQGFPDSPNRPGFPSIIHGPGAPYRQRLRLALDPAPAAAETDGAWKGRPEQGEAAPA</sequence>
<dbReference type="Gene3D" id="2.70.98.10">
    <property type="match status" value="1"/>
</dbReference>
<dbReference type="PANTHER" id="PTHR10091:SF0">
    <property type="entry name" value="GALACTOSE MUTAROTASE"/>
    <property type="match status" value="1"/>
</dbReference>
<dbReference type="EMBL" id="FNQM01000001">
    <property type="protein sequence ID" value="SDZ75863.1"/>
    <property type="molecule type" value="Genomic_DNA"/>
</dbReference>
<dbReference type="CDD" id="cd09019">
    <property type="entry name" value="galactose_mutarotase_like"/>
    <property type="match status" value="1"/>
</dbReference>
<keyword evidence="3" id="KW-0119">Carbohydrate metabolism</keyword>
<evidence type="ECO:0000256" key="2">
    <source>
        <dbReference type="ARBA" id="ARBA00023235"/>
    </source>
</evidence>
<evidence type="ECO:0000313" key="6">
    <source>
        <dbReference type="Proteomes" id="UP000198703"/>
    </source>
</evidence>
<dbReference type="AlphaFoldDB" id="A0A1H3VM32"/>
<evidence type="ECO:0000256" key="4">
    <source>
        <dbReference type="SAM" id="MobiDB-lite"/>
    </source>
</evidence>
<keyword evidence="6" id="KW-1185">Reference proteome</keyword>
<name>A0A1H3VM32_9RHOB</name>
<dbReference type="InterPro" id="IPR011013">
    <property type="entry name" value="Gal_mutarotase_sf_dom"/>
</dbReference>
<evidence type="ECO:0000256" key="3">
    <source>
        <dbReference type="ARBA" id="ARBA00023277"/>
    </source>
</evidence>
<keyword evidence="2" id="KW-0413">Isomerase</keyword>
<dbReference type="PANTHER" id="PTHR10091">
    <property type="entry name" value="ALDOSE-1-EPIMERASE"/>
    <property type="match status" value="1"/>
</dbReference>
<protein>
    <submittedName>
        <fullName evidence="5">Aldose 1-epimerase</fullName>
    </submittedName>
</protein>
<reference evidence="5 6" key="1">
    <citation type="submission" date="2016-10" db="EMBL/GenBank/DDBJ databases">
        <authorList>
            <person name="de Groot N.N."/>
        </authorList>
    </citation>
    <scope>NUCLEOTIDE SEQUENCE [LARGE SCALE GENOMIC DNA]</scope>
    <source>
        <strain evidence="5 6">DSM 15345</strain>
    </source>
</reference>
<dbReference type="SUPFAM" id="SSF74650">
    <property type="entry name" value="Galactose mutarotase-like"/>
    <property type="match status" value="1"/>
</dbReference>
<dbReference type="InterPro" id="IPR008183">
    <property type="entry name" value="Aldose_1/G6P_1-epimerase"/>
</dbReference>